<evidence type="ECO:0000313" key="2">
    <source>
        <dbReference type="WBParaSite" id="SVE_0309600.1"/>
    </source>
</evidence>
<dbReference type="Gene3D" id="1.10.1410.10">
    <property type="match status" value="1"/>
</dbReference>
<proteinExistence type="predicted"/>
<dbReference type="AlphaFoldDB" id="A0A0K0F2R6"/>
<protein>
    <submittedName>
        <fullName evidence="2">LETM1 domain-containing protein</fullName>
    </submittedName>
</protein>
<accession>A0A0K0F2R6</accession>
<organism evidence="1 2">
    <name type="scientific">Strongyloides venezuelensis</name>
    <name type="common">Threadworm</name>
    <dbReference type="NCBI Taxonomy" id="75913"/>
    <lineage>
        <taxon>Eukaryota</taxon>
        <taxon>Metazoa</taxon>
        <taxon>Ecdysozoa</taxon>
        <taxon>Nematoda</taxon>
        <taxon>Chromadorea</taxon>
        <taxon>Rhabditida</taxon>
        <taxon>Tylenchina</taxon>
        <taxon>Panagrolaimomorpha</taxon>
        <taxon>Strongyloidoidea</taxon>
        <taxon>Strongyloididae</taxon>
        <taxon>Strongyloides</taxon>
    </lineage>
</organism>
<keyword evidence="1" id="KW-1185">Reference proteome</keyword>
<dbReference type="STRING" id="75913.A0A0K0F2R6"/>
<reference evidence="2" key="2">
    <citation type="submission" date="2015-08" db="UniProtKB">
        <authorList>
            <consortium name="WormBaseParasite"/>
        </authorList>
    </citation>
    <scope>IDENTIFICATION</scope>
</reference>
<dbReference type="Proteomes" id="UP000035680">
    <property type="component" value="Unassembled WGS sequence"/>
</dbReference>
<name>A0A0K0F2R6_STRVS</name>
<sequence length="383" mass="44926">MLSIFKKRSFLISTIKNGNQYLSQGYKISSNNIRKHSELSAYNSATSLYSYRLQNLESNLTLMEEIREETHKKIIKEMEPKIMKLKNCICNDKSDIIIGDPLVTGLVLPNDFVFNLFFVVLGDEIETFDSDFNLNLQFQKGFINTIIKLIKADTSFWDDKRDTIKVKYGKKILLCFGDKTQLHINFAANDQLRYLNLFRYYAASDVRFRKLYFYVKMLLLNMKKIGGLKRLLDNRNIFILVSHFLQTSFENQQAVLPFLTDVYSAYLSPSVPTKDVIENLYKPVDVSEIQPLINPKPLASHLVMQFIDYFANPMSYKSNIYLNKFNPVKECEMKRKSKILCFYTNKRLCSYDNNLNMYLECMKRVQYMIKKGQLIDDLPNYLI</sequence>
<evidence type="ECO:0000313" key="1">
    <source>
        <dbReference type="Proteomes" id="UP000035680"/>
    </source>
</evidence>
<dbReference type="WBParaSite" id="SVE_0309600.1">
    <property type="protein sequence ID" value="SVE_0309600.1"/>
    <property type="gene ID" value="SVE_0309600"/>
</dbReference>
<reference evidence="1" key="1">
    <citation type="submission" date="2014-07" db="EMBL/GenBank/DDBJ databases">
        <authorList>
            <person name="Martin A.A"/>
            <person name="De Silva N."/>
        </authorList>
    </citation>
    <scope>NUCLEOTIDE SEQUENCE</scope>
</reference>